<evidence type="ECO:0000256" key="5">
    <source>
        <dbReference type="ARBA" id="ARBA00023136"/>
    </source>
</evidence>
<dbReference type="NCBIfam" id="TIGR00765">
    <property type="entry name" value="yihY_not_rbn"/>
    <property type="match status" value="1"/>
</dbReference>
<protein>
    <submittedName>
        <fullName evidence="7">YihY family inner membrane protein</fullName>
    </submittedName>
</protein>
<proteinExistence type="predicted"/>
<feature type="transmembrane region" description="Helical" evidence="6">
    <location>
        <begin position="179"/>
        <end position="201"/>
    </location>
</feature>
<feature type="transmembrane region" description="Helical" evidence="6">
    <location>
        <begin position="213"/>
        <end position="232"/>
    </location>
</feature>
<sequence>MPQSPQRDPTNTLLQDARELWQRMRAKATEARIAQTAGSLTFTTLLSLVPLLTIVLMLMSKFSQFADLGSGLRGFLLDNLLPDRAGKVIATYAVQFSQKASNLTLVGTAMLLVTAVMLLQTIDQTLNSIWGIRRPRPWWVRMPTYWLILTIGPFLLAAGISALGQLVNSSLGMVDEPSWVASSVHALMPAVLLCGLFSYLFHKVPNRPMALRHSVIGGVVAAIGVALVQRLFGLYLAKLPNFTLIYGTFSVVPIFLVWLYFTWVAVLTGAVVAAVLPDFQKRFNLLPETPSGRIHAALRLVVALAEAQQQGRASALSLLAERSGQSQVGAEQMLDDMQLAGWALRTEDGDWALSRSAHSLSLGDVMAWLALGGGPEPDAGIEEQRVIRHALARLRSALDAPVASLLEDEAKA</sequence>
<reference evidence="7 8" key="1">
    <citation type="journal article" date="2018" name="Int. J. Syst. Evol. Microbiol.">
        <title>Uliginosibacterium sediminicola sp. nov., isolated from freshwater sediment.</title>
        <authorList>
            <person name="Hwang W.M."/>
            <person name="Kim S.M."/>
            <person name="Kang K."/>
            <person name="Ahn T.Y."/>
        </authorList>
    </citation>
    <scope>NUCLEOTIDE SEQUENCE [LARGE SCALE GENOMIC DNA]</scope>
    <source>
        <strain evidence="7 8">M1-21</strain>
    </source>
</reference>
<evidence type="ECO:0000256" key="1">
    <source>
        <dbReference type="ARBA" id="ARBA00004651"/>
    </source>
</evidence>
<dbReference type="Proteomes" id="UP001410394">
    <property type="component" value="Unassembled WGS sequence"/>
</dbReference>
<evidence type="ECO:0000256" key="2">
    <source>
        <dbReference type="ARBA" id="ARBA00022475"/>
    </source>
</evidence>
<keyword evidence="5 6" id="KW-0472">Membrane</keyword>
<dbReference type="InterPro" id="IPR017039">
    <property type="entry name" value="Virul_fac_BrkB"/>
</dbReference>
<dbReference type="RefSeq" id="WP_345920745.1">
    <property type="nucleotide sequence ID" value="NZ_JBDIVE010000009.1"/>
</dbReference>
<keyword evidence="4 6" id="KW-1133">Transmembrane helix</keyword>
<accession>A0ABU9Z290</accession>
<feature type="transmembrane region" description="Helical" evidence="6">
    <location>
        <begin position="33"/>
        <end position="59"/>
    </location>
</feature>
<comment type="subcellular location">
    <subcellularLocation>
        <location evidence="1">Cell membrane</location>
        <topology evidence="1">Multi-pass membrane protein</topology>
    </subcellularLocation>
</comment>
<organism evidence="7 8">
    <name type="scientific">Uliginosibacterium sediminicola</name>
    <dbReference type="NCBI Taxonomy" id="2024550"/>
    <lineage>
        <taxon>Bacteria</taxon>
        <taxon>Pseudomonadati</taxon>
        <taxon>Pseudomonadota</taxon>
        <taxon>Betaproteobacteria</taxon>
        <taxon>Rhodocyclales</taxon>
        <taxon>Zoogloeaceae</taxon>
        <taxon>Uliginosibacterium</taxon>
    </lineage>
</organism>
<keyword evidence="3 6" id="KW-0812">Transmembrane</keyword>
<keyword evidence="8" id="KW-1185">Reference proteome</keyword>
<feature type="transmembrane region" description="Helical" evidence="6">
    <location>
        <begin position="244"/>
        <end position="276"/>
    </location>
</feature>
<dbReference type="PANTHER" id="PTHR30213:SF0">
    <property type="entry name" value="UPF0761 MEMBRANE PROTEIN YIHY"/>
    <property type="match status" value="1"/>
</dbReference>
<name>A0ABU9Z290_9RHOO</name>
<gene>
    <name evidence="7" type="ORF">ABDB84_15940</name>
</gene>
<evidence type="ECO:0000256" key="6">
    <source>
        <dbReference type="SAM" id="Phobius"/>
    </source>
</evidence>
<evidence type="ECO:0000256" key="4">
    <source>
        <dbReference type="ARBA" id="ARBA00022989"/>
    </source>
</evidence>
<evidence type="ECO:0000313" key="7">
    <source>
        <dbReference type="EMBL" id="MEN3069974.1"/>
    </source>
</evidence>
<dbReference type="InterPro" id="IPR036388">
    <property type="entry name" value="WH-like_DNA-bd_sf"/>
</dbReference>
<dbReference type="Gene3D" id="1.10.10.10">
    <property type="entry name" value="Winged helix-like DNA-binding domain superfamily/Winged helix DNA-binding domain"/>
    <property type="match status" value="1"/>
</dbReference>
<evidence type="ECO:0000256" key="3">
    <source>
        <dbReference type="ARBA" id="ARBA00022692"/>
    </source>
</evidence>
<feature type="transmembrane region" description="Helical" evidence="6">
    <location>
        <begin position="103"/>
        <end position="122"/>
    </location>
</feature>
<feature type="transmembrane region" description="Helical" evidence="6">
    <location>
        <begin position="143"/>
        <end position="167"/>
    </location>
</feature>
<comment type="caution">
    <text evidence="7">The sequence shown here is derived from an EMBL/GenBank/DDBJ whole genome shotgun (WGS) entry which is preliminary data.</text>
</comment>
<dbReference type="Pfam" id="PF03631">
    <property type="entry name" value="Virul_fac_BrkB"/>
    <property type="match status" value="1"/>
</dbReference>
<keyword evidence="2" id="KW-1003">Cell membrane</keyword>
<evidence type="ECO:0000313" key="8">
    <source>
        <dbReference type="Proteomes" id="UP001410394"/>
    </source>
</evidence>
<dbReference type="EMBL" id="JBDIVE010000009">
    <property type="protein sequence ID" value="MEN3069974.1"/>
    <property type="molecule type" value="Genomic_DNA"/>
</dbReference>
<dbReference type="PANTHER" id="PTHR30213">
    <property type="entry name" value="INNER MEMBRANE PROTEIN YHJD"/>
    <property type="match status" value="1"/>
</dbReference>